<name>A0A8M1F423_URSMA</name>
<feature type="compositionally biased region" description="Low complexity" evidence="1">
    <location>
        <begin position="334"/>
        <end position="359"/>
    </location>
</feature>
<evidence type="ECO:0000256" key="1">
    <source>
        <dbReference type="SAM" id="MobiDB-lite"/>
    </source>
</evidence>
<feature type="compositionally biased region" description="Basic and acidic residues" evidence="1">
    <location>
        <begin position="578"/>
        <end position="589"/>
    </location>
</feature>
<feature type="compositionally biased region" description="Basic and acidic residues" evidence="1">
    <location>
        <begin position="297"/>
        <end position="308"/>
    </location>
</feature>
<feature type="region of interest" description="Disordered" evidence="1">
    <location>
        <begin position="536"/>
        <end position="684"/>
    </location>
</feature>
<feature type="region of interest" description="Disordered" evidence="1">
    <location>
        <begin position="91"/>
        <end position="120"/>
    </location>
</feature>
<dbReference type="KEGG" id="umr:121100374"/>
<evidence type="ECO:0000313" key="3">
    <source>
        <dbReference type="RefSeq" id="XP_040476855.1"/>
    </source>
</evidence>
<gene>
    <name evidence="3" type="primary">LOC121100374</name>
</gene>
<keyword evidence="2" id="KW-1185">Reference proteome</keyword>
<dbReference type="RefSeq" id="XP_040476855.1">
    <property type="nucleotide sequence ID" value="XM_040620921.1"/>
</dbReference>
<dbReference type="Proteomes" id="UP000261680">
    <property type="component" value="Unplaced"/>
</dbReference>
<dbReference type="GeneID" id="121100374"/>
<sequence length="874" mass="88014">MQGCACAPTRRKMPFPLRMLLALQTKEAGASSPGASRTHRPRPRPVWPRQGSAFRGTAGGVAAAAGRRGRPPALHAPGFFGAPRLREERALQAPGGGPRPALPAAPFPSQGKPRTGPRRDAAGGLCGRARGRLLVLSSPGWARPGLRGCGAAAGLGLGGSSCGSAGVSAAAASAGKCLCRLSLKCGASHSLTPASLQRRAAAAGALPFLVAHSLTRPPRSLLLRLRVRAPAPPPFLAGRTHHGCARGPPPPCALSDRGDLHAAGLHKPPSLPIPQDWMSGDRARSGGGLGTGEENADGARSEPGKTKEAGASSPGASRTHRPRPRPVWPRQGSAFRGTAGGVAAAAGRRGRPPALHAPGFFGAPRLREERALQAPGGGPRPALPAAPFPSQGKPRTGPRRDAAGGLCGRARGRLLVLSSPGWARPGLRGCGAAAGLGLGGSSCGSAGVSAAAASAGKCLCRLSLKCGASHSLTPASLQRRAAAAGALPFLVAHSLTRPPRSLLLRLRVRAPAPPPFLAGRTHHGCARGPPPPCALSDRGDLHAAGLHKPPSLPIPQDWMSGDRARSGGGLGTGEENADGARSEPGKTKEAGASSPGASRTHRPRPRPVWPRQGSAFRGTAGGVAAAAGRRGRPPALHAPGFFGAPRLREERALQAPGGGPRPALPAAPFPSQGKPRTGPRRDAAGGLCGRARGRLLVLSSPGWARPGLRGCGAAAGLGLGGSSCGSAGVSAAAASAGKCLCRLSLKCGASHSLTPASLQRRAAAAGALPFLVAHSLTRPPRSLLLRLRVRAPAPPPFLAGRTHHGCARGPPPPCALSDRGDLHAAGLHKPPSLPIPQDWMSGDRARSGGGLGTGEENADGARSEPGKVRDGGGG</sequence>
<feature type="compositionally biased region" description="Basic and acidic residues" evidence="1">
    <location>
        <begin position="859"/>
        <end position="874"/>
    </location>
</feature>
<feature type="compositionally biased region" description="Low complexity" evidence="1">
    <location>
        <begin position="615"/>
        <end position="640"/>
    </location>
</feature>
<reference evidence="3" key="1">
    <citation type="submission" date="2025-08" db="UniProtKB">
        <authorList>
            <consortium name="RefSeq"/>
        </authorList>
    </citation>
    <scope>IDENTIFICATION</scope>
    <source>
        <tissue evidence="3">Whole blood</tissue>
    </source>
</reference>
<protein>
    <submittedName>
        <fullName evidence="3">Collagen alpha-1(I) chain-like</fullName>
    </submittedName>
</protein>
<feature type="region of interest" description="Disordered" evidence="1">
    <location>
        <begin position="817"/>
        <end position="874"/>
    </location>
</feature>
<feature type="region of interest" description="Disordered" evidence="1">
    <location>
        <begin position="26"/>
        <end position="55"/>
    </location>
</feature>
<evidence type="ECO:0000313" key="2">
    <source>
        <dbReference type="Proteomes" id="UP000261680"/>
    </source>
</evidence>
<accession>A0A8M1F423</accession>
<proteinExistence type="predicted"/>
<dbReference type="AlphaFoldDB" id="A0A8M1F423"/>
<organism evidence="2 3">
    <name type="scientific">Ursus maritimus</name>
    <name type="common">Polar bear</name>
    <name type="synonym">Thalarctos maritimus</name>
    <dbReference type="NCBI Taxonomy" id="29073"/>
    <lineage>
        <taxon>Eukaryota</taxon>
        <taxon>Metazoa</taxon>
        <taxon>Chordata</taxon>
        <taxon>Craniata</taxon>
        <taxon>Vertebrata</taxon>
        <taxon>Euteleostomi</taxon>
        <taxon>Mammalia</taxon>
        <taxon>Eutheria</taxon>
        <taxon>Laurasiatheria</taxon>
        <taxon>Carnivora</taxon>
        <taxon>Caniformia</taxon>
        <taxon>Ursidae</taxon>
        <taxon>Ursus</taxon>
    </lineage>
</organism>
<feature type="region of interest" description="Disordered" evidence="1">
    <location>
        <begin position="255"/>
        <end position="404"/>
    </location>
</feature>